<keyword evidence="7 9" id="KW-0460">Magnesium</keyword>
<dbReference type="Gene3D" id="3.30.70.240">
    <property type="match status" value="1"/>
</dbReference>
<keyword evidence="8 9" id="KW-0051">Antiviral defense</keyword>
<comment type="cofactor">
    <cofactor evidence="1 9">
        <name>Mg(2+)</name>
        <dbReference type="ChEBI" id="CHEBI:18420"/>
    </cofactor>
</comment>
<keyword evidence="6 9" id="KW-0378">Hydrolase</keyword>
<comment type="subunit">
    <text evidence="9">Homodimer, forms a heterotetramer with a Cas1 homodimer.</text>
</comment>
<evidence type="ECO:0000256" key="1">
    <source>
        <dbReference type="ARBA" id="ARBA00001946"/>
    </source>
</evidence>
<dbReference type="HAMAP" id="MF_01471">
    <property type="entry name" value="Cas2"/>
    <property type="match status" value="1"/>
</dbReference>
<dbReference type="Pfam" id="PF09827">
    <property type="entry name" value="CRISPR_Cas2"/>
    <property type="match status" value="1"/>
</dbReference>
<dbReference type="RefSeq" id="WP_315624273.1">
    <property type="nucleotide sequence ID" value="NZ_JAUHMF010000001.1"/>
</dbReference>
<keyword evidence="5 9" id="KW-0255">Endonuclease</keyword>
<dbReference type="GO" id="GO:0004519">
    <property type="term" value="F:endonuclease activity"/>
    <property type="evidence" value="ECO:0007669"/>
    <property type="project" value="UniProtKB-KW"/>
</dbReference>
<dbReference type="InterPro" id="IPR019199">
    <property type="entry name" value="Virulence_VapD/CRISPR_Cas2"/>
</dbReference>
<name>A0ABU3NMN5_9CHLR</name>
<comment type="caution">
    <text evidence="10">The sequence shown here is derived from an EMBL/GenBank/DDBJ whole genome shotgun (WGS) entry which is preliminary data.</text>
</comment>
<reference evidence="10 11" key="1">
    <citation type="submission" date="2023-07" db="EMBL/GenBank/DDBJ databases">
        <title>Novel species of Thermanaerothrix with wide hydrolytic capabilities.</title>
        <authorList>
            <person name="Zayulina K.S."/>
            <person name="Podosokorskaya O.A."/>
            <person name="Elcheninov A.G."/>
        </authorList>
    </citation>
    <scope>NUCLEOTIDE SEQUENCE [LARGE SCALE GENOMIC DNA]</scope>
    <source>
        <strain evidence="10 11">4228-RoL</strain>
    </source>
</reference>
<proteinExistence type="inferred from homology"/>
<organism evidence="10 11">
    <name type="scientific">Thermanaerothrix solaris</name>
    <dbReference type="NCBI Taxonomy" id="3058434"/>
    <lineage>
        <taxon>Bacteria</taxon>
        <taxon>Bacillati</taxon>
        <taxon>Chloroflexota</taxon>
        <taxon>Anaerolineae</taxon>
        <taxon>Anaerolineales</taxon>
        <taxon>Anaerolineaceae</taxon>
        <taxon>Thermanaerothrix</taxon>
    </lineage>
</organism>
<evidence type="ECO:0000256" key="4">
    <source>
        <dbReference type="ARBA" id="ARBA00022723"/>
    </source>
</evidence>
<gene>
    <name evidence="9 10" type="primary">cas2</name>
    <name evidence="10" type="ORF">QYE77_04970</name>
</gene>
<sequence>MSAEKVPNMILVYDIVDDRKRAKIADACLDYGLDRIQFSAFVGWLTPSKQQELMVKIKRILGKSPGNVQLVPICADDWNRRKVIDQKERV</sequence>
<evidence type="ECO:0000256" key="5">
    <source>
        <dbReference type="ARBA" id="ARBA00022759"/>
    </source>
</evidence>
<comment type="function">
    <text evidence="9">CRISPR (clustered regularly interspaced short palindromic repeat), is an adaptive immune system that provides protection against mobile genetic elements (viruses, transposable elements and conjugative plasmids). CRISPR clusters contain sequences complementary to antecedent mobile elements and target invading nucleic acids. CRISPR clusters are transcribed and processed into CRISPR RNA (crRNA). Functions as a ssRNA-specific endoribonuclease. Involved in the integration of spacer DNA into the CRISPR cassette.</text>
</comment>
<evidence type="ECO:0000256" key="9">
    <source>
        <dbReference type="HAMAP-Rule" id="MF_01471"/>
    </source>
</evidence>
<dbReference type="InterPro" id="IPR021127">
    <property type="entry name" value="CRISPR_associated_Cas2"/>
</dbReference>
<evidence type="ECO:0000256" key="8">
    <source>
        <dbReference type="ARBA" id="ARBA00023118"/>
    </source>
</evidence>
<comment type="similarity">
    <text evidence="2 9">Belongs to the CRISPR-associated endoribonuclease Cas2 protein family.</text>
</comment>
<dbReference type="PANTHER" id="PTHR34405">
    <property type="entry name" value="CRISPR-ASSOCIATED ENDORIBONUCLEASE CAS2"/>
    <property type="match status" value="1"/>
</dbReference>
<dbReference type="EC" id="3.1.-.-" evidence="9"/>
<keyword evidence="4 9" id="KW-0479">Metal-binding</keyword>
<evidence type="ECO:0000256" key="6">
    <source>
        <dbReference type="ARBA" id="ARBA00022801"/>
    </source>
</evidence>
<accession>A0ABU3NMN5</accession>
<feature type="binding site" evidence="9">
    <location>
        <position position="14"/>
    </location>
    <ligand>
        <name>Mg(2+)</name>
        <dbReference type="ChEBI" id="CHEBI:18420"/>
        <note>catalytic</note>
    </ligand>
</feature>
<keyword evidence="3 9" id="KW-0540">Nuclease</keyword>
<protein>
    <recommendedName>
        <fullName evidence="9">CRISPR-associated endoribonuclease Cas2</fullName>
        <ecNumber evidence="9">3.1.-.-</ecNumber>
    </recommendedName>
</protein>
<evidence type="ECO:0000256" key="7">
    <source>
        <dbReference type="ARBA" id="ARBA00022842"/>
    </source>
</evidence>
<dbReference type="PANTHER" id="PTHR34405:SF3">
    <property type="entry name" value="CRISPR-ASSOCIATED ENDORIBONUCLEASE CAS2 3"/>
    <property type="match status" value="1"/>
</dbReference>
<dbReference type="SUPFAM" id="SSF143430">
    <property type="entry name" value="TTP0101/SSO1404-like"/>
    <property type="match status" value="1"/>
</dbReference>
<evidence type="ECO:0000313" key="10">
    <source>
        <dbReference type="EMBL" id="MDT8897610.1"/>
    </source>
</evidence>
<keyword evidence="11" id="KW-1185">Reference proteome</keyword>
<dbReference type="EMBL" id="JAUHMF010000001">
    <property type="protein sequence ID" value="MDT8897610.1"/>
    <property type="molecule type" value="Genomic_DNA"/>
</dbReference>
<dbReference type="CDD" id="cd09725">
    <property type="entry name" value="Cas2_I_II_III"/>
    <property type="match status" value="1"/>
</dbReference>
<evidence type="ECO:0000256" key="2">
    <source>
        <dbReference type="ARBA" id="ARBA00009959"/>
    </source>
</evidence>
<evidence type="ECO:0000313" key="11">
    <source>
        <dbReference type="Proteomes" id="UP001254165"/>
    </source>
</evidence>
<dbReference type="Proteomes" id="UP001254165">
    <property type="component" value="Unassembled WGS sequence"/>
</dbReference>
<evidence type="ECO:0000256" key="3">
    <source>
        <dbReference type="ARBA" id="ARBA00022722"/>
    </source>
</evidence>
<dbReference type="NCBIfam" id="TIGR01573">
    <property type="entry name" value="cas2"/>
    <property type="match status" value="1"/>
</dbReference>